<name>A0A1E4R544_9BACI</name>
<reference evidence="6 7" key="1">
    <citation type="submission" date="2016-09" db="EMBL/GenBank/DDBJ databases">
        <title>Draft genome sequence of the soil isolate, Lysinibacillus fusiformis M5, a potential hypoxanthine producer.</title>
        <authorList>
            <person name="Gallegos-Monterrosa R."/>
            <person name="Maroti G."/>
            <person name="Balint B."/>
            <person name="Kovacs A.T."/>
        </authorList>
    </citation>
    <scope>NUCLEOTIDE SEQUENCE [LARGE SCALE GENOMIC DNA]</scope>
    <source>
        <strain evidence="6 7">M5</strain>
    </source>
</reference>
<dbReference type="PANTHER" id="PTHR30346:SF0">
    <property type="entry name" value="HCA OPERON TRANSCRIPTIONAL ACTIVATOR HCAR"/>
    <property type="match status" value="1"/>
</dbReference>
<dbReference type="InterPro" id="IPR036390">
    <property type="entry name" value="WH_DNA-bd_sf"/>
</dbReference>
<keyword evidence="3" id="KW-0238">DNA-binding</keyword>
<organism evidence="6 7">
    <name type="scientific">Lysinibacillus fusiformis</name>
    <dbReference type="NCBI Taxonomy" id="28031"/>
    <lineage>
        <taxon>Bacteria</taxon>
        <taxon>Bacillati</taxon>
        <taxon>Bacillota</taxon>
        <taxon>Bacilli</taxon>
        <taxon>Bacillales</taxon>
        <taxon>Bacillaceae</taxon>
        <taxon>Lysinibacillus</taxon>
    </lineage>
</organism>
<sequence>MKIDIRKMRYFIMVAEDLNVSCAAELLRMAQPSLSQKIRKLEEELDVNFFFFICQGEWLS</sequence>
<keyword evidence="4" id="KW-0804">Transcription</keyword>
<dbReference type="Gene3D" id="1.10.10.10">
    <property type="entry name" value="Winged helix-like DNA-binding domain superfamily/Winged helix DNA-binding domain"/>
    <property type="match status" value="1"/>
</dbReference>
<dbReference type="PRINTS" id="PR00039">
    <property type="entry name" value="HTHLYSR"/>
</dbReference>
<dbReference type="Pfam" id="PF00126">
    <property type="entry name" value="HTH_1"/>
    <property type="match status" value="1"/>
</dbReference>
<dbReference type="PANTHER" id="PTHR30346">
    <property type="entry name" value="TRANSCRIPTIONAL DUAL REGULATOR HCAR-RELATED"/>
    <property type="match status" value="1"/>
</dbReference>
<accession>A0A1E4R544</accession>
<evidence type="ECO:0000256" key="3">
    <source>
        <dbReference type="ARBA" id="ARBA00023125"/>
    </source>
</evidence>
<evidence type="ECO:0000259" key="5">
    <source>
        <dbReference type="PROSITE" id="PS50931"/>
    </source>
</evidence>
<keyword evidence="2" id="KW-0805">Transcription regulation</keyword>
<evidence type="ECO:0000256" key="1">
    <source>
        <dbReference type="ARBA" id="ARBA00009437"/>
    </source>
</evidence>
<evidence type="ECO:0000313" key="6">
    <source>
        <dbReference type="EMBL" id="ODV55518.1"/>
    </source>
</evidence>
<comment type="similarity">
    <text evidence="1">Belongs to the LysR transcriptional regulatory family.</text>
</comment>
<dbReference type="PROSITE" id="PS50931">
    <property type="entry name" value="HTH_LYSR"/>
    <property type="match status" value="1"/>
</dbReference>
<feature type="domain" description="HTH lysR-type" evidence="5">
    <location>
        <begin position="3"/>
        <end position="47"/>
    </location>
</feature>
<dbReference type="GO" id="GO:0003700">
    <property type="term" value="F:DNA-binding transcription factor activity"/>
    <property type="evidence" value="ECO:0007669"/>
    <property type="project" value="InterPro"/>
</dbReference>
<dbReference type="InterPro" id="IPR000847">
    <property type="entry name" value="LysR_HTH_N"/>
</dbReference>
<dbReference type="GO" id="GO:0003677">
    <property type="term" value="F:DNA binding"/>
    <property type="evidence" value="ECO:0007669"/>
    <property type="project" value="UniProtKB-KW"/>
</dbReference>
<gene>
    <name evidence="6" type="ORF">BG258_06190</name>
</gene>
<evidence type="ECO:0000256" key="2">
    <source>
        <dbReference type="ARBA" id="ARBA00023015"/>
    </source>
</evidence>
<comment type="caution">
    <text evidence="6">The sequence shown here is derived from an EMBL/GenBank/DDBJ whole genome shotgun (WGS) entry which is preliminary data.</text>
</comment>
<proteinExistence type="inferred from homology"/>
<dbReference type="SUPFAM" id="SSF46785">
    <property type="entry name" value="Winged helix' DNA-binding domain"/>
    <property type="match status" value="1"/>
</dbReference>
<dbReference type="GO" id="GO:0032993">
    <property type="term" value="C:protein-DNA complex"/>
    <property type="evidence" value="ECO:0007669"/>
    <property type="project" value="TreeGrafter"/>
</dbReference>
<evidence type="ECO:0000256" key="4">
    <source>
        <dbReference type="ARBA" id="ARBA00023163"/>
    </source>
</evidence>
<protein>
    <recommendedName>
        <fullName evidence="5">HTH lysR-type domain-containing protein</fullName>
    </recommendedName>
</protein>
<evidence type="ECO:0000313" key="7">
    <source>
        <dbReference type="Proteomes" id="UP000094784"/>
    </source>
</evidence>
<dbReference type="EMBL" id="MECQ01000001">
    <property type="protein sequence ID" value="ODV55518.1"/>
    <property type="molecule type" value="Genomic_DNA"/>
</dbReference>
<dbReference type="Proteomes" id="UP000094784">
    <property type="component" value="Unassembled WGS sequence"/>
</dbReference>
<dbReference type="AlphaFoldDB" id="A0A1E4R544"/>
<dbReference type="InterPro" id="IPR036388">
    <property type="entry name" value="WH-like_DNA-bd_sf"/>
</dbReference>